<evidence type="ECO:0000313" key="5">
    <source>
        <dbReference type="Proteomes" id="UP000244930"/>
    </source>
</evidence>
<dbReference type="EMBL" id="CP022187">
    <property type="protein sequence ID" value="AWI75143.1"/>
    <property type="molecule type" value="Genomic_DNA"/>
</dbReference>
<dbReference type="SUPFAM" id="SSF103642">
    <property type="entry name" value="Sec-C motif"/>
    <property type="match status" value="1"/>
</dbReference>
<dbReference type="Pfam" id="PF17775">
    <property type="entry name" value="YchJ_M-like"/>
    <property type="match status" value="1"/>
</dbReference>
<dbReference type="InterPro" id="IPR004027">
    <property type="entry name" value="SEC_C_motif"/>
</dbReference>
<keyword evidence="5" id="KW-1185">Reference proteome</keyword>
<organism evidence="4 5">
    <name type="scientific">Parazoarcus communis</name>
    <dbReference type="NCBI Taxonomy" id="41977"/>
    <lineage>
        <taxon>Bacteria</taxon>
        <taxon>Pseudomonadati</taxon>
        <taxon>Pseudomonadota</taxon>
        <taxon>Betaproteobacteria</taxon>
        <taxon>Rhodocyclales</taxon>
        <taxon>Zoogloeaceae</taxon>
        <taxon>Parazoarcus</taxon>
    </lineage>
</organism>
<dbReference type="Pfam" id="PF02810">
    <property type="entry name" value="SEC-C"/>
    <property type="match status" value="1"/>
</dbReference>
<protein>
    <recommendedName>
        <fullName evidence="2">UPF0225 protein CEW83_07895</fullName>
    </recommendedName>
</protein>
<dbReference type="InterPro" id="IPR023006">
    <property type="entry name" value="YchJ-like"/>
</dbReference>
<reference evidence="4 5" key="1">
    <citation type="submission" date="2017-06" db="EMBL/GenBank/DDBJ databases">
        <title>Azoarcus.</title>
        <authorList>
            <person name="Woo J.-H."/>
            <person name="Kim H.-S."/>
        </authorList>
    </citation>
    <scope>NUCLEOTIDE SEQUENCE [LARGE SCALE GENOMIC DNA]</scope>
    <source>
        <strain evidence="4 5">TSPY31</strain>
    </source>
</reference>
<dbReference type="AlphaFoldDB" id="A0A2U8GPN3"/>
<dbReference type="RefSeq" id="WP_108948851.1">
    <property type="nucleotide sequence ID" value="NZ_CP022187.1"/>
</dbReference>
<accession>A0A2U8GPN3</accession>
<evidence type="ECO:0000259" key="3">
    <source>
        <dbReference type="Pfam" id="PF17775"/>
    </source>
</evidence>
<name>A0A2U8GPN3_9RHOO</name>
<proteinExistence type="inferred from homology"/>
<evidence type="ECO:0000256" key="1">
    <source>
        <dbReference type="ARBA" id="ARBA00010839"/>
    </source>
</evidence>
<feature type="domain" description="YchJ-like middle NTF2-like" evidence="3">
    <location>
        <begin position="30"/>
        <end position="124"/>
    </location>
</feature>
<dbReference type="KEGG" id="acom:CEW83_07895"/>
<dbReference type="InterPro" id="IPR048469">
    <property type="entry name" value="YchJ-like_M"/>
</dbReference>
<evidence type="ECO:0000256" key="2">
    <source>
        <dbReference type="HAMAP-Rule" id="MF_00612"/>
    </source>
</evidence>
<evidence type="ECO:0000313" key="4">
    <source>
        <dbReference type="EMBL" id="AWI75143.1"/>
    </source>
</evidence>
<dbReference type="Gene3D" id="3.10.450.50">
    <property type="match status" value="1"/>
</dbReference>
<dbReference type="Proteomes" id="UP000244930">
    <property type="component" value="Chromosome"/>
</dbReference>
<comment type="similarity">
    <text evidence="1 2">Belongs to the UPF0225 family.</text>
</comment>
<dbReference type="HAMAP" id="MF_00612">
    <property type="entry name" value="UPF0225"/>
    <property type="match status" value="1"/>
</dbReference>
<gene>
    <name evidence="4" type="ORF">CEW83_07895</name>
</gene>
<dbReference type="SUPFAM" id="SSF54427">
    <property type="entry name" value="NTF2-like"/>
    <property type="match status" value="1"/>
</dbReference>
<dbReference type="InterPro" id="IPR032710">
    <property type="entry name" value="NTF2-like_dom_sf"/>
</dbReference>
<sequence>MKPTPCPCGSGKEFSACCGPAIDGTLSPQTAEALMRSRYSAYVLENEAYLLATWHVSTRPAPPLFDTAPLPKWIGLQVRAHRQTDETHAEVEFLARYKVGGRAHRLHETSRFVREDGRWLYLDGDMHDADKDR</sequence>